<feature type="non-terminal residue" evidence="2">
    <location>
        <position position="100"/>
    </location>
</feature>
<dbReference type="EMBL" id="BTRK01000004">
    <property type="protein sequence ID" value="GMR50257.1"/>
    <property type="molecule type" value="Genomic_DNA"/>
</dbReference>
<name>A0AAN5CUF6_9BILA</name>
<organism evidence="2 3">
    <name type="scientific">Pristionchus mayeri</name>
    <dbReference type="NCBI Taxonomy" id="1317129"/>
    <lineage>
        <taxon>Eukaryota</taxon>
        <taxon>Metazoa</taxon>
        <taxon>Ecdysozoa</taxon>
        <taxon>Nematoda</taxon>
        <taxon>Chromadorea</taxon>
        <taxon>Rhabditida</taxon>
        <taxon>Rhabditina</taxon>
        <taxon>Diplogasteromorpha</taxon>
        <taxon>Diplogasteroidea</taxon>
        <taxon>Neodiplogasteridae</taxon>
        <taxon>Pristionchus</taxon>
    </lineage>
</organism>
<dbReference type="AlphaFoldDB" id="A0AAN5CUF6"/>
<protein>
    <submittedName>
        <fullName evidence="2">Uncharacterized protein</fullName>
    </submittedName>
</protein>
<comment type="caution">
    <text evidence="2">The sequence shown here is derived from an EMBL/GenBank/DDBJ whole genome shotgun (WGS) entry which is preliminary data.</text>
</comment>
<reference evidence="3" key="1">
    <citation type="submission" date="2022-10" db="EMBL/GenBank/DDBJ databases">
        <title>Genome assembly of Pristionchus species.</title>
        <authorList>
            <person name="Yoshida K."/>
            <person name="Sommer R.J."/>
        </authorList>
    </citation>
    <scope>NUCLEOTIDE SEQUENCE [LARGE SCALE GENOMIC DNA]</scope>
    <source>
        <strain evidence="3">RS5460</strain>
    </source>
</reference>
<evidence type="ECO:0000256" key="1">
    <source>
        <dbReference type="SAM" id="MobiDB-lite"/>
    </source>
</evidence>
<dbReference type="Proteomes" id="UP001328107">
    <property type="component" value="Unassembled WGS sequence"/>
</dbReference>
<keyword evidence="3" id="KW-1185">Reference proteome</keyword>
<accession>A0AAN5CUF6</accession>
<feature type="compositionally biased region" description="Polar residues" evidence="1">
    <location>
        <begin position="1"/>
        <end position="19"/>
    </location>
</feature>
<evidence type="ECO:0000313" key="2">
    <source>
        <dbReference type="EMBL" id="GMR50257.1"/>
    </source>
</evidence>
<gene>
    <name evidence="2" type="ORF">PMAYCL1PPCAC_20452</name>
</gene>
<feature type="non-terminal residue" evidence="2">
    <location>
        <position position="1"/>
    </location>
</feature>
<feature type="compositionally biased region" description="Basic and acidic residues" evidence="1">
    <location>
        <begin position="20"/>
        <end position="34"/>
    </location>
</feature>
<dbReference type="Gene3D" id="3.30.830.10">
    <property type="entry name" value="Metalloenzyme, LuxS/M16 peptidase-like"/>
    <property type="match status" value="1"/>
</dbReference>
<evidence type="ECO:0000313" key="3">
    <source>
        <dbReference type="Proteomes" id="UP001328107"/>
    </source>
</evidence>
<feature type="region of interest" description="Disordered" evidence="1">
    <location>
        <begin position="1"/>
        <end position="35"/>
    </location>
</feature>
<sequence length="100" mass="10817">SPSTTIPDLSTSPLPSTNNDRIDPKRTATPEANKKRYTVGKQSFFNSLTIQEQLTKLPSGLTVASAKHNGPTDLVHLALTYRAGARYDTSPSQKGLAFMV</sequence>
<proteinExistence type="predicted"/>